<dbReference type="Pfam" id="PF02416">
    <property type="entry name" value="TatA_B_E"/>
    <property type="match status" value="1"/>
</dbReference>
<feature type="compositionally biased region" description="Basic and acidic residues" evidence="10">
    <location>
        <begin position="145"/>
        <end position="155"/>
    </location>
</feature>
<evidence type="ECO:0000256" key="1">
    <source>
        <dbReference type="ARBA" id="ARBA00004167"/>
    </source>
</evidence>
<evidence type="ECO:0000256" key="3">
    <source>
        <dbReference type="ARBA" id="ARBA00022475"/>
    </source>
</evidence>
<dbReference type="PANTHER" id="PTHR33162">
    <property type="entry name" value="SEC-INDEPENDENT PROTEIN TRANSLOCASE PROTEIN TATA, CHLOROPLASTIC"/>
    <property type="match status" value="1"/>
</dbReference>
<keyword evidence="7 9" id="KW-0811">Translocation</keyword>
<dbReference type="GO" id="GO:0008320">
    <property type="term" value="F:protein transmembrane transporter activity"/>
    <property type="evidence" value="ECO:0007669"/>
    <property type="project" value="UniProtKB-UniRule"/>
</dbReference>
<evidence type="ECO:0000256" key="8">
    <source>
        <dbReference type="ARBA" id="ARBA00023136"/>
    </source>
</evidence>
<protein>
    <recommendedName>
        <fullName evidence="9">Sec-independent protein translocase protein TatB</fullName>
    </recommendedName>
</protein>
<dbReference type="RefSeq" id="WP_121442550.1">
    <property type="nucleotide sequence ID" value="NZ_RCDA01000003.1"/>
</dbReference>
<comment type="similarity">
    <text evidence="9">Belongs to the TatB family.</text>
</comment>
<evidence type="ECO:0000256" key="9">
    <source>
        <dbReference type="HAMAP-Rule" id="MF_00237"/>
    </source>
</evidence>
<evidence type="ECO:0000256" key="6">
    <source>
        <dbReference type="ARBA" id="ARBA00022989"/>
    </source>
</evidence>
<evidence type="ECO:0000256" key="4">
    <source>
        <dbReference type="ARBA" id="ARBA00022692"/>
    </source>
</evidence>
<dbReference type="PRINTS" id="PR01506">
    <property type="entry name" value="TATBPROTEIN"/>
</dbReference>
<feature type="compositionally biased region" description="Basic and acidic residues" evidence="10">
    <location>
        <begin position="113"/>
        <end position="122"/>
    </location>
</feature>
<keyword evidence="2 9" id="KW-0813">Transport</keyword>
<proteinExistence type="inferred from homology"/>
<keyword evidence="3 9" id="KW-1003">Cell membrane</keyword>
<keyword evidence="6 9" id="KW-1133">Transmembrane helix</keyword>
<evidence type="ECO:0000256" key="11">
    <source>
        <dbReference type="SAM" id="Phobius"/>
    </source>
</evidence>
<organism evidence="12 13">
    <name type="scientific">Alkalispirillum mobile</name>
    <dbReference type="NCBI Taxonomy" id="85925"/>
    <lineage>
        <taxon>Bacteria</taxon>
        <taxon>Pseudomonadati</taxon>
        <taxon>Pseudomonadota</taxon>
        <taxon>Gammaproteobacteria</taxon>
        <taxon>Chromatiales</taxon>
        <taxon>Ectothiorhodospiraceae</taxon>
        <taxon>Alkalispirillum</taxon>
    </lineage>
</organism>
<accession>A0A498C585</accession>
<keyword evidence="5 9" id="KW-0653">Protein transport</keyword>
<dbReference type="Gene3D" id="1.20.5.3310">
    <property type="match status" value="1"/>
</dbReference>
<name>A0A498C585_9GAMM</name>
<dbReference type="InterPro" id="IPR003369">
    <property type="entry name" value="TatA/B/E"/>
</dbReference>
<dbReference type="InterPro" id="IPR018448">
    <property type="entry name" value="TatB"/>
</dbReference>
<dbReference type="GO" id="GO:0033281">
    <property type="term" value="C:TAT protein transport complex"/>
    <property type="evidence" value="ECO:0007669"/>
    <property type="project" value="UniProtKB-UniRule"/>
</dbReference>
<keyword evidence="4 9" id="KW-0812">Transmembrane</keyword>
<evidence type="ECO:0000256" key="2">
    <source>
        <dbReference type="ARBA" id="ARBA00022448"/>
    </source>
</evidence>
<gene>
    <name evidence="9" type="primary">tatB</name>
    <name evidence="12" type="ORF">DFR31_2017</name>
</gene>
<reference evidence="12 13" key="1">
    <citation type="submission" date="2018-10" db="EMBL/GenBank/DDBJ databases">
        <title>Genomic Encyclopedia of Type Strains, Phase IV (KMG-IV): sequencing the most valuable type-strain genomes for metagenomic binning, comparative biology and taxonomic classification.</title>
        <authorList>
            <person name="Goeker M."/>
        </authorList>
    </citation>
    <scope>NUCLEOTIDE SEQUENCE [LARGE SCALE GENOMIC DNA]</scope>
    <source>
        <strain evidence="12 13">DSM 12769</strain>
    </source>
</reference>
<keyword evidence="8 9" id="KW-0472">Membrane</keyword>
<dbReference type="Proteomes" id="UP000275461">
    <property type="component" value="Unassembled WGS sequence"/>
</dbReference>
<comment type="subunit">
    <text evidence="9">The Tat system comprises two distinct complexes: a TatABC complex, containing multiple copies of TatA, TatB and TatC subunits, and a separate TatA complex, containing only TatA subunits. Substrates initially bind to the TatABC complex, which probably triggers association of the separate TatA complex to form the active translocon.</text>
</comment>
<comment type="caution">
    <text evidence="12">The sequence shown here is derived from an EMBL/GenBank/DDBJ whole genome shotgun (WGS) entry which is preliminary data.</text>
</comment>
<dbReference type="AlphaFoldDB" id="A0A498C585"/>
<dbReference type="EMBL" id="RCDA01000003">
    <property type="protein sequence ID" value="RLK48140.1"/>
    <property type="molecule type" value="Genomic_DNA"/>
</dbReference>
<feature type="compositionally biased region" description="Basic and acidic residues" evidence="10">
    <location>
        <begin position="61"/>
        <end position="86"/>
    </location>
</feature>
<sequence>MFDLGFWEVLIIMLIGLLILGPERMARTVRTAGLYLGKARAAFNAAKSEVERELHVEEMRKATESVRKDVDKVRKDVEKDARRFEAEADGVSRAYRETGRKAASAESAGSSKESADKARGEGASEALSDQRGNSQPPAGGAPAGREAEPASDKAAGDPAVQEGGEERRQ</sequence>
<dbReference type="OrthoDB" id="9816005at2"/>
<comment type="subcellular location">
    <subcellularLocation>
        <location evidence="9">Cell membrane</location>
        <topology evidence="9">Single-pass membrane protein</topology>
    </subcellularLocation>
    <subcellularLocation>
        <location evidence="1">Membrane</location>
        <topology evidence="1">Single-pass membrane protein</topology>
    </subcellularLocation>
</comment>
<dbReference type="HAMAP" id="MF_00237">
    <property type="entry name" value="TatB"/>
    <property type="match status" value="1"/>
</dbReference>
<dbReference type="PANTHER" id="PTHR33162:SF1">
    <property type="entry name" value="SEC-INDEPENDENT PROTEIN TRANSLOCASE PROTEIN TATA, CHLOROPLASTIC"/>
    <property type="match status" value="1"/>
</dbReference>
<feature type="region of interest" description="Disordered" evidence="10">
    <location>
        <begin position="61"/>
        <end position="169"/>
    </location>
</feature>
<evidence type="ECO:0000256" key="7">
    <source>
        <dbReference type="ARBA" id="ARBA00023010"/>
    </source>
</evidence>
<evidence type="ECO:0000256" key="10">
    <source>
        <dbReference type="SAM" id="MobiDB-lite"/>
    </source>
</evidence>
<keyword evidence="13" id="KW-1185">Reference proteome</keyword>
<evidence type="ECO:0000256" key="5">
    <source>
        <dbReference type="ARBA" id="ARBA00022927"/>
    </source>
</evidence>
<evidence type="ECO:0000313" key="13">
    <source>
        <dbReference type="Proteomes" id="UP000275461"/>
    </source>
</evidence>
<dbReference type="NCBIfam" id="TIGR01410">
    <property type="entry name" value="tatB"/>
    <property type="match status" value="1"/>
</dbReference>
<evidence type="ECO:0000313" key="12">
    <source>
        <dbReference type="EMBL" id="RLK48140.1"/>
    </source>
</evidence>
<comment type="function">
    <text evidence="9">Part of the twin-arginine translocation (Tat) system that transports large folded proteins containing a characteristic twin-arginine motif in their signal peptide across membranes. Together with TatC, TatB is part of a receptor directly interacting with Tat signal peptides. TatB may form an oligomeric binding site that transiently accommodates folded Tat precursor proteins before their translocation.</text>
</comment>
<feature type="compositionally biased region" description="Low complexity" evidence="10">
    <location>
        <begin position="101"/>
        <end position="112"/>
    </location>
</feature>
<dbReference type="GO" id="GO:0043953">
    <property type="term" value="P:protein transport by the Tat complex"/>
    <property type="evidence" value="ECO:0007669"/>
    <property type="project" value="UniProtKB-UniRule"/>
</dbReference>
<feature type="transmembrane region" description="Helical" evidence="11">
    <location>
        <begin position="6"/>
        <end position="22"/>
    </location>
</feature>